<keyword evidence="1" id="KW-0812">Transmembrane</keyword>
<gene>
    <name evidence="2" type="ORF">PACTADRAFT_3019</name>
</gene>
<keyword evidence="1" id="KW-1133">Transmembrane helix</keyword>
<feature type="transmembrane region" description="Helical" evidence="1">
    <location>
        <begin position="108"/>
        <end position="129"/>
    </location>
</feature>
<name>A0A1E4TUA1_PACTA</name>
<accession>A0A1E4TUA1</accession>
<feature type="transmembrane region" description="Helical" evidence="1">
    <location>
        <begin position="62"/>
        <end position="83"/>
    </location>
</feature>
<evidence type="ECO:0000313" key="2">
    <source>
        <dbReference type="EMBL" id="ODV95316.1"/>
    </source>
</evidence>
<protein>
    <submittedName>
        <fullName evidence="2">Uncharacterized protein</fullName>
    </submittedName>
</protein>
<dbReference type="Proteomes" id="UP000094236">
    <property type="component" value="Unassembled WGS sequence"/>
</dbReference>
<evidence type="ECO:0000313" key="3">
    <source>
        <dbReference type="Proteomes" id="UP000094236"/>
    </source>
</evidence>
<reference evidence="3" key="1">
    <citation type="submission" date="2016-05" db="EMBL/GenBank/DDBJ databases">
        <title>Comparative genomics of biotechnologically important yeasts.</title>
        <authorList>
            <consortium name="DOE Joint Genome Institute"/>
            <person name="Riley R."/>
            <person name="Haridas S."/>
            <person name="Wolfe K.H."/>
            <person name="Lopes M.R."/>
            <person name="Hittinger C.T."/>
            <person name="Goker M."/>
            <person name="Salamov A."/>
            <person name="Wisecaver J."/>
            <person name="Long T.M."/>
            <person name="Aerts A.L."/>
            <person name="Barry K."/>
            <person name="Choi C."/>
            <person name="Clum A."/>
            <person name="Coughlan A.Y."/>
            <person name="Deshpande S."/>
            <person name="Douglass A.P."/>
            <person name="Hanson S.J."/>
            <person name="Klenk H.-P."/>
            <person name="Labutti K."/>
            <person name="Lapidus A."/>
            <person name="Lindquist E."/>
            <person name="Lipzen A."/>
            <person name="Meier-Kolthoff J.P."/>
            <person name="Ohm R.A."/>
            <person name="Otillar R.P."/>
            <person name="Pangilinan J."/>
            <person name="Peng Y."/>
            <person name="Rokas A."/>
            <person name="Rosa C.A."/>
            <person name="Scheuner C."/>
            <person name="Sibirny A.A."/>
            <person name="Slot J.C."/>
            <person name="Stielow J.B."/>
            <person name="Sun H."/>
            <person name="Kurtzman C.P."/>
            <person name="Blackwell M."/>
            <person name="Grigoriev I.V."/>
            <person name="Jeffries T.W."/>
        </authorList>
    </citation>
    <scope>NUCLEOTIDE SEQUENCE [LARGE SCALE GENOMIC DNA]</scope>
    <source>
        <strain evidence="3">NRRL Y-2460</strain>
    </source>
</reference>
<sequence>MLLFLLRSIAKKKIFQFFFLGKKKTGENGLESNEKIIRIIFNVTRTFKQLRILKNYETANRFLLTMALILMTPIVTFVIVPILQNLDEPAKYTEYIANNYFVFTQFSYGYIFNFIIVVIICFIWGGNNLEEQQSYRKTKTLSNYKICEI</sequence>
<dbReference type="AlphaFoldDB" id="A0A1E4TUA1"/>
<organism evidence="2 3">
    <name type="scientific">Pachysolen tannophilus NRRL Y-2460</name>
    <dbReference type="NCBI Taxonomy" id="669874"/>
    <lineage>
        <taxon>Eukaryota</taxon>
        <taxon>Fungi</taxon>
        <taxon>Dikarya</taxon>
        <taxon>Ascomycota</taxon>
        <taxon>Saccharomycotina</taxon>
        <taxon>Pichiomycetes</taxon>
        <taxon>Pachysolenaceae</taxon>
        <taxon>Pachysolen</taxon>
    </lineage>
</organism>
<evidence type="ECO:0000256" key="1">
    <source>
        <dbReference type="SAM" id="Phobius"/>
    </source>
</evidence>
<dbReference type="EMBL" id="KV454014">
    <property type="protein sequence ID" value="ODV95316.1"/>
    <property type="molecule type" value="Genomic_DNA"/>
</dbReference>
<keyword evidence="3" id="KW-1185">Reference proteome</keyword>
<keyword evidence="1" id="KW-0472">Membrane</keyword>
<proteinExistence type="predicted"/>